<dbReference type="HOGENOM" id="CLU_093809_0_0_3"/>
<dbReference type="NCBIfam" id="NF038096">
    <property type="entry name" value="thylak_slr1796"/>
    <property type="match status" value="1"/>
</dbReference>
<keyword evidence="3" id="KW-1185">Reference proteome</keyword>
<evidence type="ECO:0000313" key="3">
    <source>
        <dbReference type="Proteomes" id="UP000001422"/>
    </source>
</evidence>
<evidence type="ECO:0000256" key="1">
    <source>
        <dbReference type="SAM" id="SignalP"/>
    </source>
</evidence>
<feature type="chain" id="PRO_5004291944" description="Thioredoxin" evidence="1">
    <location>
        <begin position="25"/>
        <end position="180"/>
    </location>
</feature>
<sequence length="180" mass="19389">MGRLLPRVLCCVVVLLLLVSPAQAVLNDDNYDGNIYALYAGNGSLVPPANTLEDTLADQRTAVIVYYLDDSAVSKRFAPVVSELQRLWGRGIDLLPLTIDPLQGRQPTGAADPASYWRGQIPQVVVIDPKGDVVFDQEGQVPLGSINEAISRATGLPAPELPAINQEGSFNEVNIEVTPR</sequence>
<dbReference type="SUPFAM" id="SSF52833">
    <property type="entry name" value="Thioredoxin-like"/>
    <property type="match status" value="1"/>
</dbReference>
<dbReference type="KEGG" id="syw:SYNW0776"/>
<proteinExistence type="predicted"/>
<protein>
    <recommendedName>
        <fullName evidence="4">Thioredoxin</fullName>
    </recommendedName>
</protein>
<keyword evidence="1" id="KW-0732">Signal</keyword>
<dbReference type="InterPro" id="IPR048069">
    <property type="entry name" value="Thylak_slr1796"/>
</dbReference>
<evidence type="ECO:0008006" key="4">
    <source>
        <dbReference type="Google" id="ProtNLM"/>
    </source>
</evidence>
<dbReference type="EMBL" id="BX569691">
    <property type="protein sequence ID" value="CAE07291.1"/>
    <property type="molecule type" value="Genomic_DNA"/>
</dbReference>
<dbReference type="AlphaFoldDB" id="Q7U848"/>
<reference evidence="2 3" key="1">
    <citation type="journal article" date="2003" name="Nature">
        <title>The genome of a motile marine Synechococcus.</title>
        <authorList>
            <person name="Palenik B."/>
            <person name="Brahamsha B."/>
            <person name="Larimer F."/>
            <person name="Land M."/>
            <person name="Hauser L."/>
            <person name="Chain P."/>
            <person name="Lamerdin J."/>
            <person name="Regala W."/>
            <person name="Allen E.A."/>
            <person name="McCarren J."/>
            <person name="Paulsen I."/>
            <person name="Dufresne A."/>
            <person name="Partensky F."/>
            <person name="Webb E."/>
            <person name="Waterbury J."/>
        </authorList>
    </citation>
    <scope>NUCLEOTIDE SEQUENCE [LARGE SCALE GENOMIC DNA]</scope>
    <source>
        <strain evidence="2 3">WH8102</strain>
    </source>
</reference>
<name>Q7U848_PARMW</name>
<evidence type="ECO:0000313" key="2">
    <source>
        <dbReference type="EMBL" id="CAE07291.1"/>
    </source>
</evidence>
<gene>
    <name evidence="2" type="ordered locus">SYNW0776</name>
</gene>
<dbReference type="Proteomes" id="UP000001422">
    <property type="component" value="Chromosome"/>
</dbReference>
<dbReference type="STRING" id="84588.SYNW0776"/>
<dbReference type="InterPro" id="IPR036249">
    <property type="entry name" value="Thioredoxin-like_sf"/>
</dbReference>
<accession>Q7U848</accession>
<dbReference type="RefSeq" id="WP_011127641.1">
    <property type="nucleotide sequence ID" value="NC_005070.1"/>
</dbReference>
<feature type="signal peptide" evidence="1">
    <location>
        <begin position="1"/>
        <end position="24"/>
    </location>
</feature>
<dbReference type="eggNOG" id="COG0526">
    <property type="taxonomic scope" value="Bacteria"/>
</dbReference>
<organism evidence="2 3">
    <name type="scientific">Parasynechococcus marenigrum (strain WH8102)</name>
    <dbReference type="NCBI Taxonomy" id="84588"/>
    <lineage>
        <taxon>Bacteria</taxon>
        <taxon>Bacillati</taxon>
        <taxon>Cyanobacteriota</taxon>
        <taxon>Cyanophyceae</taxon>
        <taxon>Synechococcales</taxon>
        <taxon>Prochlorococcaceae</taxon>
        <taxon>Parasynechococcus</taxon>
        <taxon>Parasynechococcus marenigrum</taxon>
    </lineage>
</organism>